<dbReference type="AlphaFoldDB" id="A0A7M4FMR3"/>
<sequence length="389" mass="45315">MQDDKTGGVPIRTVKSFLSKIPSVVTGKVKLNNLLEAIHLGSLIAAQGYIFPISDHVLTLKDDGTFYRFQAPYFWPSNCWEPENTDYAIYLCKRTMQNKARLELADYEAENLARLQRAFARKWEFIFMQAEAQVKIDRKKDKTERKILDSQERAFWDVHRPVPGCVNTTEMDIRKCRRMKNPQKVKKSVYGITEDSQPQSPVHVPSQPIRKTTKEDFRKQITFLNVQIDRHCLKMSKVAESKEPSQQRVKRWGFSMDEVLKDPVGRDQFLRFLESEFSSENLRFWLAVQNLKKQPLQDVANRVEEIWQEFLAPGAQSAINLDSHSYEKTSQNVKDPGRYTYEDAQEHIYKLMKSDSYARFLRSNAYQDLLLAKKKVPVGKDMLAPLSTY</sequence>
<dbReference type="CDD" id="cd04450">
    <property type="entry name" value="DEP_RGS7-like"/>
    <property type="match status" value="1"/>
</dbReference>
<dbReference type="FunFam" id="1.10.167.10:FF:000001">
    <property type="entry name" value="Putative regulator of g-protein signaling 12"/>
    <property type="match status" value="1"/>
</dbReference>
<dbReference type="InterPro" id="IPR036284">
    <property type="entry name" value="GGL_sf"/>
</dbReference>
<evidence type="ECO:0000259" key="2">
    <source>
        <dbReference type="PROSITE" id="PS50132"/>
    </source>
</evidence>
<evidence type="ECO:0000313" key="4">
    <source>
        <dbReference type="Proteomes" id="UP000594220"/>
    </source>
</evidence>
<dbReference type="InterPro" id="IPR036388">
    <property type="entry name" value="WH-like_DNA-bd_sf"/>
</dbReference>
<dbReference type="CDD" id="cd08737">
    <property type="entry name" value="RGS_RGS6"/>
    <property type="match status" value="1"/>
</dbReference>
<dbReference type="GO" id="GO:0043005">
    <property type="term" value="C:neuron projection"/>
    <property type="evidence" value="ECO:0007669"/>
    <property type="project" value="TreeGrafter"/>
</dbReference>
<dbReference type="GO" id="GO:0035556">
    <property type="term" value="P:intracellular signal transduction"/>
    <property type="evidence" value="ECO:0007669"/>
    <property type="project" value="InterPro"/>
</dbReference>
<dbReference type="PANTHER" id="PTHR45746:SF2">
    <property type="entry name" value="REGULATOR OF G-PROTEIN SIGNALING 6"/>
    <property type="match status" value="1"/>
</dbReference>
<keyword evidence="1" id="KW-0734">Signal transduction inhibitor</keyword>
<reference evidence="3" key="2">
    <citation type="submission" date="2025-09" db="UniProtKB">
        <authorList>
            <consortium name="Ensembl"/>
        </authorList>
    </citation>
    <scope>IDENTIFICATION</scope>
</reference>
<dbReference type="GO" id="GO:0009968">
    <property type="term" value="P:negative regulation of signal transduction"/>
    <property type="evidence" value="ECO:0007669"/>
    <property type="project" value="UniProtKB-KW"/>
</dbReference>
<reference evidence="3" key="1">
    <citation type="submission" date="2025-08" db="UniProtKB">
        <authorList>
            <consortium name="Ensembl"/>
        </authorList>
    </citation>
    <scope>IDENTIFICATION</scope>
</reference>
<gene>
    <name evidence="3" type="primary">RGS6</name>
</gene>
<dbReference type="SMART" id="SM00315">
    <property type="entry name" value="RGS"/>
    <property type="match status" value="1"/>
</dbReference>
<dbReference type="InterPro" id="IPR000591">
    <property type="entry name" value="DEP_dom"/>
</dbReference>
<protein>
    <submittedName>
        <fullName evidence="3">Regulator of G protein signaling 6</fullName>
    </submittedName>
</protein>
<dbReference type="SUPFAM" id="SSF48097">
    <property type="entry name" value="Regulator of G-protein signaling, RGS"/>
    <property type="match status" value="1"/>
</dbReference>
<dbReference type="InterPro" id="IPR036390">
    <property type="entry name" value="WH_DNA-bd_sf"/>
</dbReference>
<dbReference type="InterPro" id="IPR016137">
    <property type="entry name" value="RGS"/>
</dbReference>
<dbReference type="Gene3D" id="1.10.1240.60">
    <property type="match status" value="1"/>
</dbReference>
<name>A0A7M4FMR3_CROPO</name>
<organism evidence="3 4">
    <name type="scientific">Crocodylus porosus</name>
    <name type="common">Saltwater crocodile</name>
    <name type="synonym">Estuarine crocodile</name>
    <dbReference type="NCBI Taxonomy" id="8502"/>
    <lineage>
        <taxon>Eukaryota</taxon>
        <taxon>Metazoa</taxon>
        <taxon>Chordata</taxon>
        <taxon>Craniata</taxon>
        <taxon>Vertebrata</taxon>
        <taxon>Euteleostomi</taxon>
        <taxon>Archelosauria</taxon>
        <taxon>Archosauria</taxon>
        <taxon>Crocodylia</taxon>
        <taxon>Longirostres</taxon>
        <taxon>Crocodylidae</taxon>
        <taxon>Crocodylus</taxon>
    </lineage>
</organism>
<dbReference type="InterPro" id="IPR047017">
    <property type="entry name" value="RGS6/7/9/11_DHEX_sf"/>
</dbReference>
<dbReference type="Gene3D" id="1.10.196.10">
    <property type="match status" value="2"/>
</dbReference>
<dbReference type="Gene3D" id="1.10.167.10">
    <property type="entry name" value="Regulator of G-protein Signalling 4, domain 2"/>
    <property type="match status" value="1"/>
</dbReference>
<evidence type="ECO:0000313" key="3">
    <source>
        <dbReference type="Ensembl" id="ENSCPRP00005026322.1"/>
    </source>
</evidence>
<feature type="domain" description="RGS" evidence="2">
    <location>
        <begin position="255"/>
        <end position="370"/>
    </location>
</feature>
<dbReference type="InterPro" id="IPR024066">
    <property type="entry name" value="RGS_subdom1/3"/>
</dbReference>
<dbReference type="GO" id="GO:0005096">
    <property type="term" value="F:GTPase activator activity"/>
    <property type="evidence" value="ECO:0007669"/>
    <property type="project" value="InterPro"/>
</dbReference>
<accession>A0A7M4FMR3</accession>
<dbReference type="Ensembl" id="ENSCPRT00005030758.1">
    <property type="protein sequence ID" value="ENSCPRP00005026322.1"/>
    <property type="gene ID" value="ENSCPRG00005018258.1"/>
</dbReference>
<dbReference type="PROSITE" id="PS50132">
    <property type="entry name" value="RGS"/>
    <property type="match status" value="1"/>
</dbReference>
<keyword evidence="4" id="KW-1185">Reference proteome</keyword>
<dbReference type="InterPro" id="IPR047016">
    <property type="entry name" value="RGS6/7/9/11"/>
</dbReference>
<dbReference type="InterPro" id="IPR044926">
    <property type="entry name" value="RGS_subdomain_2"/>
</dbReference>
<dbReference type="Pfam" id="PF18148">
    <property type="entry name" value="RGS_DHEX"/>
    <property type="match status" value="1"/>
</dbReference>
<dbReference type="Pfam" id="PF00615">
    <property type="entry name" value="RGS"/>
    <property type="match status" value="1"/>
</dbReference>
<dbReference type="GO" id="GO:0008277">
    <property type="term" value="P:regulation of G protein-coupled receptor signaling pathway"/>
    <property type="evidence" value="ECO:0007669"/>
    <property type="project" value="InterPro"/>
</dbReference>
<dbReference type="Proteomes" id="UP000594220">
    <property type="component" value="Unplaced"/>
</dbReference>
<dbReference type="Gene3D" id="1.10.10.10">
    <property type="entry name" value="Winged helix-like DNA-binding domain superfamily/Winged helix DNA-binding domain"/>
    <property type="match status" value="1"/>
</dbReference>
<dbReference type="FunFam" id="1.10.1240.60:FF:000001">
    <property type="entry name" value="Regulator of G-protein signaling 6"/>
    <property type="match status" value="1"/>
</dbReference>
<dbReference type="SUPFAM" id="SSF46785">
    <property type="entry name" value="Winged helix' DNA-binding domain"/>
    <property type="match status" value="1"/>
</dbReference>
<dbReference type="SUPFAM" id="SSF48670">
    <property type="entry name" value="Transducin (heterotrimeric G protein), gamma chain"/>
    <property type="match status" value="1"/>
</dbReference>
<dbReference type="GO" id="GO:0005737">
    <property type="term" value="C:cytoplasm"/>
    <property type="evidence" value="ECO:0007669"/>
    <property type="project" value="TreeGrafter"/>
</dbReference>
<dbReference type="PRINTS" id="PR01301">
    <property type="entry name" value="RGSPROTEIN"/>
</dbReference>
<dbReference type="GeneTree" id="ENSGT00940000157159"/>
<dbReference type="InterPro" id="IPR040759">
    <property type="entry name" value="RGS_DHEX"/>
</dbReference>
<dbReference type="InterPro" id="IPR036305">
    <property type="entry name" value="RGS_sf"/>
</dbReference>
<dbReference type="PANTHER" id="PTHR45746">
    <property type="entry name" value="LP21163P"/>
    <property type="match status" value="1"/>
</dbReference>
<evidence type="ECO:0000256" key="1">
    <source>
        <dbReference type="ARBA" id="ARBA00022700"/>
    </source>
</evidence>
<dbReference type="GO" id="GO:0007186">
    <property type="term" value="P:G protein-coupled receptor signaling pathway"/>
    <property type="evidence" value="ECO:0007669"/>
    <property type="project" value="InterPro"/>
</dbReference>
<dbReference type="InterPro" id="IPR037956">
    <property type="entry name" value="RGS6_RGS"/>
</dbReference>
<dbReference type="SMART" id="SM00049">
    <property type="entry name" value="DEP"/>
    <property type="match status" value="1"/>
</dbReference>
<proteinExistence type="predicted"/>